<dbReference type="OrthoDB" id="3576951at2"/>
<sequence length="169" mass="17228">MAGQPILLNSCARAATAAEARFRINVPIAPARATRVVALDEAAAAVIRRAAEGRWNNARFFTQAAPAPAADGDVADVVLRSVDGTESWLSDELVGVDAAVMVATANDGAAVAAAIGDACTLGGIMTAGLVLTGGQDTRLAVAALRPHARVLLVSEDENDVTEVLTALRA</sequence>
<name>A0A5M3WFL4_9ACTN</name>
<evidence type="ECO:0000313" key="1">
    <source>
        <dbReference type="EMBL" id="GES07060.1"/>
    </source>
</evidence>
<protein>
    <recommendedName>
        <fullName evidence="3">3-methyl-2-oxobutanoate hydroxymethyltransferase</fullName>
    </recommendedName>
</protein>
<dbReference type="AlphaFoldDB" id="A0A5M3WFL4"/>
<dbReference type="EMBL" id="BLAE01000005">
    <property type="protein sequence ID" value="GES07060.1"/>
    <property type="molecule type" value="Genomic_DNA"/>
</dbReference>
<evidence type="ECO:0008006" key="3">
    <source>
        <dbReference type="Google" id="ProtNLM"/>
    </source>
</evidence>
<proteinExistence type="predicted"/>
<gene>
    <name evidence="1" type="ORF">Amac_006550</name>
</gene>
<evidence type="ECO:0000313" key="2">
    <source>
        <dbReference type="Proteomes" id="UP000331127"/>
    </source>
</evidence>
<organism evidence="1 2">
    <name type="scientific">Acrocarpospora macrocephala</name>
    <dbReference type="NCBI Taxonomy" id="150177"/>
    <lineage>
        <taxon>Bacteria</taxon>
        <taxon>Bacillati</taxon>
        <taxon>Actinomycetota</taxon>
        <taxon>Actinomycetes</taxon>
        <taxon>Streptosporangiales</taxon>
        <taxon>Streptosporangiaceae</taxon>
        <taxon>Acrocarpospora</taxon>
    </lineage>
</organism>
<dbReference type="Proteomes" id="UP000331127">
    <property type="component" value="Unassembled WGS sequence"/>
</dbReference>
<accession>A0A5M3WFL4</accession>
<dbReference type="RefSeq" id="WP_155352783.1">
    <property type="nucleotide sequence ID" value="NZ_BAAAHL010000077.1"/>
</dbReference>
<reference evidence="1 2" key="1">
    <citation type="submission" date="2019-10" db="EMBL/GenBank/DDBJ databases">
        <title>Whole genome shotgun sequence of Acrocarpospora macrocephala NBRC 16266.</title>
        <authorList>
            <person name="Ichikawa N."/>
            <person name="Kimura A."/>
            <person name="Kitahashi Y."/>
            <person name="Komaki H."/>
            <person name="Oguchi A."/>
        </authorList>
    </citation>
    <scope>NUCLEOTIDE SEQUENCE [LARGE SCALE GENOMIC DNA]</scope>
    <source>
        <strain evidence="1 2">NBRC 16266</strain>
    </source>
</reference>
<keyword evidence="2" id="KW-1185">Reference proteome</keyword>
<comment type="caution">
    <text evidence="1">The sequence shown here is derived from an EMBL/GenBank/DDBJ whole genome shotgun (WGS) entry which is preliminary data.</text>
</comment>